<organism evidence="1 2">
    <name type="scientific">Allorhizobium taibaishanense</name>
    <dbReference type="NCBI Taxonomy" id="887144"/>
    <lineage>
        <taxon>Bacteria</taxon>
        <taxon>Pseudomonadati</taxon>
        <taxon>Pseudomonadota</taxon>
        <taxon>Alphaproteobacteria</taxon>
        <taxon>Hyphomicrobiales</taxon>
        <taxon>Rhizobiaceae</taxon>
        <taxon>Rhizobium/Agrobacterium group</taxon>
        <taxon>Allorhizobium</taxon>
    </lineage>
</organism>
<proteinExistence type="predicted"/>
<keyword evidence="2" id="KW-1185">Reference proteome</keyword>
<reference evidence="1 2" key="1">
    <citation type="submission" date="2016-09" db="EMBL/GenBank/DDBJ databases">
        <title>Rhizobium oryziradicis sp. nov., isolated from the root of rice.</title>
        <authorList>
            <person name="Zhao J."/>
            <person name="Zhang X."/>
        </authorList>
    </citation>
    <scope>NUCLEOTIDE SEQUENCE [LARGE SCALE GENOMIC DNA]</scope>
    <source>
        <strain evidence="1 2">14971</strain>
    </source>
</reference>
<evidence type="ECO:0000313" key="1">
    <source>
        <dbReference type="EMBL" id="OLP48129.1"/>
    </source>
</evidence>
<gene>
    <name evidence="1" type="ORF">BJF91_08235</name>
</gene>
<comment type="caution">
    <text evidence="1">The sequence shown here is derived from an EMBL/GenBank/DDBJ whole genome shotgun (WGS) entry which is preliminary data.</text>
</comment>
<dbReference type="Proteomes" id="UP000185598">
    <property type="component" value="Unassembled WGS sequence"/>
</dbReference>
<sequence>MRNAAKTGGASPTRKRASEHAMAAALKAARRAGLMVDRLLIQDGTVEIRFAGSVESDAEPTSLDLKEW</sequence>
<accession>A0A1Q9A0T7</accession>
<dbReference type="AlphaFoldDB" id="A0A1Q9A0T7"/>
<evidence type="ECO:0000313" key="2">
    <source>
        <dbReference type="Proteomes" id="UP000185598"/>
    </source>
</evidence>
<name>A0A1Q9A0T7_9HYPH</name>
<dbReference type="EMBL" id="MKIN01000024">
    <property type="protein sequence ID" value="OLP48129.1"/>
    <property type="molecule type" value="Genomic_DNA"/>
</dbReference>
<protein>
    <submittedName>
        <fullName evidence="1">Uncharacterized protein</fullName>
    </submittedName>
</protein>